<name>A0A0G3G5J9_9GAMM</name>
<evidence type="ECO:0000256" key="2">
    <source>
        <dbReference type="SAM" id="SignalP"/>
    </source>
</evidence>
<dbReference type="KEGG" id="tvr:TVD_09675"/>
<dbReference type="PATRIC" id="fig|106634.4.peg.1980"/>
<feature type="signal peptide" evidence="2">
    <location>
        <begin position="1"/>
        <end position="27"/>
    </location>
</feature>
<dbReference type="InterPro" id="IPR007410">
    <property type="entry name" value="LpqE-like"/>
</dbReference>
<reference evidence="3 4" key="1">
    <citation type="submission" date="2015-04" db="EMBL/GenBank/DDBJ databases">
        <title>Complete Sequence for the Genome of the Thioalkalivibrio versutus D301.</title>
        <authorList>
            <person name="Mu T."/>
            <person name="Zhou J."/>
            <person name="Xu X."/>
        </authorList>
    </citation>
    <scope>NUCLEOTIDE SEQUENCE [LARGE SCALE GENOMIC DNA]</scope>
    <source>
        <strain evidence="3 4">D301</strain>
    </source>
</reference>
<dbReference type="Gene3D" id="2.60.40.1890">
    <property type="entry name" value="PCu(A)C copper chaperone"/>
    <property type="match status" value="1"/>
</dbReference>
<evidence type="ECO:0008006" key="5">
    <source>
        <dbReference type="Google" id="ProtNLM"/>
    </source>
</evidence>
<accession>A0A0G3G5J9</accession>
<keyword evidence="2" id="KW-0732">Signal</keyword>
<organism evidence="3 4">
    <name type="scientific">Thioalkalivibrio versutus</name>
    <dbReference type="NCBI Taxonomy" id="106634"/>
    <lineage>
        <taxon>Bacteria</taxon>
        <taxon>Pseudomonadati</taxon>
        <taxon>Pseudomonadota</taxon>
        <taxon>Gammaproteobacteria</taxon>
        <taxon>Chromatiales</taxon>
        <taxon>Ectothiorhodospiraceae</taxon>
        <taxon>Thioalkalivibrio</taxon>
    </lineage>
</organism>
<proteinExistence type="predicted"/>
<dbReference type="STRING" id="106634.TVD_09675"/>
<dbReference type="SUPFAM" id="SSF110087">
    <property type="entry name" value="DR1885-like metal-binding protein"/>
    <property type="match status" value="1"/>
</dbReference>
<dbReference type="PANTHER" id="PTHR36302:SF1">
    <property type="entry name" value="COPPER CHAPERONE PCU(A)C"/>
    <property type="match status" value="1"/>
</dbReference>
<evidence type="ECO:0000313" key="4">
    <source>
        <dbReference type="Proteomes" id="UP000064201"/>
    </source>
</evidence>
<dbReference type="RefSeq" id="WP_047251494.1">
    <property type="nucleotide sequence ID" value="NZ_CP011367.1"/>
</dbReference>
<dbReference type="Pfam" id="PF04314">
    <property type="entry name" value="PCuAC"/>
    <property type="match status" value="1"/>
</dbReference>
<dbReference type="EMBL" id="CP011367">
    <property type="protein sequence ID" value="AKJ95609.1"/>
    <property type="molecule type" value="Genomic_DNA"/>
</dbReference>
<gene>
    <name evidence="3" type="ORF">TVD_09675</name>
</gene>
<keyword evidence="4" id="KW-1185">Reference proteome</keyword>
<evidence type="ECO:0000256" key="1">
    <source>
        <dbReference type="SAM" id="MobiDB-lite"/>
    </source>
</evidence>
<feature type="region of interest" description="Disordered" evidence="1">
    <location>
        <begin position="154"/>
        <end position="184"/>
    </location>
</feature>
<dbReference type="InterPro" id="IPR036182">
    <property type="entry name" value="PCuAC_sf"/>
</dbReference>
<dbReference type="PANTHER" id="PTHR36302">
    <property type="entry name" value="BLR7088 PROTEIN"/>
    <property type="match status" value="1"/>
</dbReference>
<dbReference type="OrthoDB" id="9796962at2"/>
<evidence type="ECO:0000313" key="3">
    <source>
        <dbReference type="EMBL" id="AKJ95609.1"/>
    </source>
</evidence>
<feature type="chain" id="PRO_5002554119" description="Copper chaperone PCu(A)C" evidence="2">
    <location>
        <begin position="28"/>
        <end position="184"/>
    </location>
</feature>
<dbReference type="AlphaFoldDB" id="A0A0G3G5J9"/>
<sequence>MKGSKWFLGGLLAASLLAGGVAAPVLADAPQICECRDGLEMEGTPWIRLMPGDMTGGYFVLRNSGDQDYRIVAAEAPIAKVVELHEHAHVDGVMRMRQVDGLELPAGETLVLEPGGLHLMFIGLHEPLTAGDWIPVLLEFADGETMAIHARVQRSEGAGEGHPRGHHMDGDARDMGHGAGHDGH</sequence>
<dbReference type="Proteomes" id="UP000064201">
    <property type="component" value="Chromosome"/>
</dbReference>
<protein>
    <recommendedName>
        <fullName evidence="5">Copper chaperone PCu(A)C</fullName>
    </recommendedName>
</protein>
<dbReference type="InterPro" id="IPR058248">
    <property type="entry name" value="Lxx211020-like"/>
</dbReference>